<proteinExistence type="inferred from homology"/>
<evidence type="ECO:0000256" key="7">
    <source>
        <dbReference type="ARBA" id="ARBA00023235"/>
    </source>
</evidence>
<dbReference type="GO" id="GO:0005975">
    <property type="term" value="P:carbohydrate metabolic process"/>
    <property type="evidence" value="ECO:0007669"/>
    <property type="project" value="InterPro"/>
</dbReference>
<protein>
    <recommendedName>
        <fullName evidence="4">mannose-6-phosphate isomerase</fullName>
        <ecNumber evidence="4">5.3.1.8</ecNumber>
    </recommendedName>
    <alternativeName>
        <fullName evidence="8">Phosphohexomutase</fullName>
    </alternativeName>
    <alternativeName>
        <fullName evidence="9">Phosphomannose isomerase</fullName>
    </alternativeName>
</protein>
<evidence type="ECO:0000256" key="11">
    <source>
        <dbReference type="PIRSR" id="PIRSR001480-2"/>
    </source>
</evidence>
<evidence type="ECO:0000313" key="15">
    <source>
        <dbReference type="WBParaSite" id="BXY_0326200.1"/>
    </source>
</evidence>
<evidence type="ECO:0000256" key="9">
    <source>
        <dbReference type="ARBA" id="ARBA00030762"/>
    </source>
</evidence>
<feature type="binding site" evidence="11">
    <location>
        <position position="94"/>
    </location>
    <ligand>
        <name>Zn(2+)</name>
        <dbReference type="ChEBI" id="CHEBI:29105"/>
    </ligand>
</feature>
<dbReference type="CDD" id="cd07011">
    <property type="entry name" value="cupin_PMI_type_I_N"/>
    <property type="match status" value="1"/>
</dbReference>
<evidence type="ECO:0000256" key="3">
    <source>
        <dbReference type="ARBA" id="ARBA00010772"/>
    </source>
</evidence>
<dbReference type="AlphaFoldDB" id="A0A1I7RRB5"/>
<evidence type="ECO:0000256" key="8">
    <source>
        <dbReference type="ARBA" id="ARBA00029741"/>
    </source>
</evidence>
<keyword evidence="7" id="KW-0413">Isomerase</keyword>
<dbReference type="GO" id="GO:0004476">
    <property type="term" value="F:mannose-6-phosphate isomerase activity"/>
    <property type="evidence" value="ECO:0007669"/>
    <property type="project" value="UniProtKB-EC"/>
</dbReference>
<evidence type="ECO:0000256" key="4">
    <source>
        <dbReference type="ARBA" id="ARBA00011956"/>
    </source>
</evidence>
<dbReference type="InterPro" id="IPR018050">
    <property type="entry name" value="Pmannose_isomerase-type1_CS"/>
</dbReference>
<feature type="binding site" evidence="11">
    <location>
        <position position="251"/>
    </location>
    <ligand>
        <name>Zn(2+)</name>
        <dbReference type="ChEBI" id="CHEBI:29105"/>
    </ligand>
</feature>
<dbReference type="GO" id="GO:0009298">
    <property type="term" value="P:GDP-mannose biosynthetic process"/>
    <property type="evidence" value="ECO:0007669"/>
    <property type="project" value="UniProtKB-UniPathway"/>
</dbReference>
<sequence length="389" mass="43225">MFKLKCKAQKYQWGKPGRESEVAKFVNGSVDPNEHYAELWMGTHQNGPSELEDGTSLAEYLTRNPKALGNHEKGELQFLFKVLSVNTALSVQSHPTNEQAQILHKNDPKNYPDPRHKPEMAIALGDFELLCGFRENEDLLAHIKKYIEVVSLFDERLLSDFTHESKEKQKETLQQIFTAIWKSPKEEITQVVGEIVNRVKGHHQKTELDDLLIRLDNQYPGGDVGVLAPIFLNYFTLKEGESTFLGPNEPHAYLSGNCIECMACSDNTIRAGLTPKFKDVETLTKSLTYKMTPPPYFHAKEAAAGVLEYAPPVPEFAVQKIVSSAKVIPHIDGSSIIVVVRGGTTLTSGDKSLSLKAGQVGFLTAELKDVTLSSTSDLLAFRAFTPLPN</sequence>
<evidence type="ECO:0000256" key="10">
    <source>
        <dbReference type="PIRSR" id="PIRSR001480-1"/>
    </source>
</evidence>
<dbReference type="PANTHER" id="PTHR10309:SF0">
    <property type="entry name" value="MANNOSE-6-PHOSPHATE ISOMERASE"/>
    <property type="match status" value="1"/>
</dbReference>
<feature type="domain" description="Phosphomannose isomerase type I helical insertion" evidence="13">
    <location>
        <begin position="162"/>
        <end position="232"/>
    </location>
</feature>
<organism evidence="14 15">
    <name type="scientific">Bursaphelenchus xylophilus</name>
    <name type="common">Pinewood nematode worm</name>
    <name type="synonym">Aphelenchoides xylophilus</name>
    <dbReference type="NCBI Taxonomy" id="6326"/>
    <lineage>
        <taxon>Eukaryota</taxon>
        <taxon>Metazoa</taxon>
        <taxon>Ecdysozoa</taxon>
        <taxon>Nematoda</taxon>
        <taxon>Chromadorea</taxon>
        <taxon>Rhabditida</taxon>
        <taxon>Tylenchina</taxon>
        <taxon>Tylenchomorpha</taxon>
        <taxon>Aphelenchoidea</taxon>
        <taxon>Aphelenchoididae</taxon>
        <taxon>Bursaphelenchus</taxon>
    </lineage>
</organism>
<dbReference type="GO" id="GO:0005829">
    <property type="term" value="C:cytosol"/>
    <property type="evidence" value="ECO:0007669"/>
    <property type="project" value="TreeGrafter"/>
</dbReference>
<feature type="domain" description="Phosphomannose isomerase type I catalytic" evidence="12">
    <location>
        <begin position="1"/>
        <end position="135"/>
    </location>
</feature>
<dbReference type="EC" id="5.3.1.8" evidence="4"/>
<dbReference type="InterPro" id="IPR046457">
    <property type="entry name" value="PMI_typeI_cat"/>
</dbReference>
<dbReference type="PRINTS" id="PR00714">
    <property type="entry name" value="MAN6PISMRASE"/>
</dbReference>
<dbReference type="GO" id="GO:0008270">
    <property type="term" value="F:zinc ion binding"/>
    <property type="evidence" value="ECO:0007669"/>
    <property type="project" value="InterPro"/>
</dbReference>
<dbReference type="UniPathway" id="UPA00126">
    <property type="reaction ID" value="UER00423"/>
</dbReference>
<evidence type="ECO:0000313" key="14">
    <source>
        <dbReference type="Proteomes" id="UP000095284"/>
    </source>
</evidence>
<evidence type="ECO:0000256" key="6">
    <source>
        <dbReference type="ARBA" id="ARBA00022833"/>
    </source>
</evidence>
<evidence type="ECO:0000256" key="1">
    <source>
        <dbReference type="ARBA" id="ARBA00000757"/>
    </source>
</evidence>
<dbReference type="eggNOG" id="KOG2757">
    <property type="taxonomic scope" value="Eukaryota"/>
</dbReference>
<dbReference type="Proteomes" id="UP000095284">
    <property type="component" value="Unplaced"/>
</dbReference>
<accession>A0A1I7RRB5</accession>
<evidence type="ECO:0000259" key="12">
    <source>
        <dbReference type="Pfam" id="PF20511"/>
    </source>
</evidence>
<name>A0A1I7RRB5_BURXY</name>
<evidence type="ECO:0000259" key="13">
    <source>
        <dbReference type="Pfam" id="PF20512"/>
    </source>
</evidence>
<dbReference type="PANTHER" id="PTHR10309">
    <property type="entry name" value="MANNOSE-6-PHOSPHATE ISOMERASE"/>
    <property type="match status" value="1"/>
</dbReference>
<dbReference type="SUPFAM" id="SSF51182">
    <property type="entry name" value="RmlC-like cupins"/>
    <property type="match status" value="1"/>
</dbReference>
<dbReference type="Gene3D" id="2.60.120.10">
    <property type="entry name" value="Jelly Rolls"/>
    <property type="match status" value="2"/>
</dbReference>
<feature type="active site" evidence="10">
    <location>
        <position position="270"/>
    </location>
</feature>
<dbReference type="InterPro" id="IPR001250">
    <property type="entry name" value="Man6P_Isoase-1"/>
</dbReference>
<feature type="binding site" evidence="11">
    <location>
        <position position="92"/>
    </location>
    <ligand>
        <name>Zn(2+)</name>
        <dbReference type="ChEBI" id="CHEBI:29105"/>
    </ligand>
</feature>
<keyword evidence="6 11" id="KW-0862">Zinc</keyword>
<dbReference type="InterPro" id="IPR016305">
    <property type="entry name" value="Mannose-6-P_Isomerase"/>
</dbReference>
<evidence type="ECO:0000256" key="2">
    <source>
        <dbReference type="ARBA" id="ARBA00004666"/>
    </source>
</evidence>
<feature type="binding site" evidence="11">
    <location>
        <position position="119"/>
    </location>
    <ligand>
        <name>Zn(2+)</name>
        <dbReference type="ChEBI" id="CHEBI:29105"/>
    </ligand>
</feature>
<comment type="pathway">
    <text evidence="2">Nucleotide-sugar biosynthesis; GDP-alpha-D-mannose biosynthesis; alpha-D-mannose 1-phosphate from D-fructose 6-phosphate: step 1/2.</text>
</comment>
<dbReference type="InterPro" id="IPR014710">
    <property type="entry name" value="RmlC-like_jellyroll"/>
</dbReference>
<dbReference type="InterPro" id="IPR011051">
    <property type="entry name" value="RmlC_Cupin_sf"/>
</dbReference>
<dbReference type="PROSITE" id="PS00966">
    <property type="entry name" value="PMI_I_2"/>
    <property type="match status" value="1"/>
</dbReference>
<dbReference type="InterPro" id="IPR046458">
    <property type="entry name" value="PMI_typeI_hel"/>
</dbReference>
<dbReference type="Pfam" id="PF20511">
    <property type="entry name" value="PMI_typeI_cat"/>
    <property type="match status" value="1"/>
</dbReference>
<dbReference type="PIRSF" id="PIRSF001480">
    <property type="entry name" value="Mannose-6-phosphate_isomerase"/>
    <property type="match status" value="1"/>
</dbReference>
<comment type="cofactor">
    <cofactor evidence="11">
        <name>Zn(2+)</name>
        <dbReference type="ChEBI" id="CHEBI:29105"/>
    </cofactor>
    <text evidence="11">Binds 1 zinc ion per subunit.</text>
</comment>
<keyword evidence="5 11" id="KW-0479">Metal-binding</keyword>
<evidence type="ECO:0000256" key="5">
    <source>
        <dbReference type="ARBA" id="ARBA00022723"/>
    </source>
</evidence>
<comment type="similarity">
    <text evidence="3">Belongs to the mannose-6-phosphate isomerase type 1 family.</text>
</comment>
<dbReference type="Gene3D" id="1.10.441.10">
    <property type="entry name" value="Phosphomannose Isomerase, domain 2"/>
    <property type="match status" value="1"/>
</dbReference>
<dbReference type="NCBIfam" id="TIGR00218">
    <property type="entry name" value="manA"/>
    <property type="match status" value="1"/>
</dbReference>
<reference evidence="15" key="1">
    <citation type="submission" date="2016-11" db="UniProtKB">
        <authorList>
            <consortium name="WormBaseParasite"/>
        </authorList>
    </citation>
    <scope>IDENTIFICATION</scope>
</reference>
<dbReference type="WBParaSite" id="BXY_0326200.1">
    <property type="protein sequence ID" value="BXY_0326200.1"/>
    <property type="gene ID" value="BXY_0326200"/>
</dbReference>
<comment type="catalytic activity">
    <reaction evidence="1">
        <text>D-mannose 6-phosphate = D-fructose 6-phosphate</text>
        <dbReference type="Rhea" id="RHEA:12356"/>
        <dbReference type="ChEBI" id="CHEBI:58735"/>
        <dbReference type="ChEBI" id="CHEBI:61527"/>
        <dbReference type="EC" id="5.3.1.8"/>
    </reaction>
</comment>
<dbReference type="Pfam" id="PF20512">
    <property type="entry name" value="PMI_typeI_hel"/>
    <property type="match status" value="1"/>
</dbReference>